<feature type="compositionally biased region" description="Basic and acidic residues" evidence="3">
    <location>
        <begin position="216"/>
        <end position="226"/>
    </location>
</feature>
<comment type="subcellular location">
    <subcellularLocation>
        <location evidence="1">Nucleus</location>
    </subcellularLocation>
</comment>
<evidence type="ECO:0000313" key="5">
    <source>
        <dbReference type="EMBL" id="PMB72788.1"/>
    </source>
</evidence>
<dbReference type="OMA" id="RYKLHVA"/>
<reference evidence="5 6" key="1">
    <citation type="journal article" date="2016" name="Appl. Microbiol. Biotechnol.">
        <title>Characterization of T-DNA insertion mutants with decreased virulence in the entomopathogenic fungus Beauveria bassiana JEF-007.</title>
        <authorList>
            <person name="Kim S."/>
            <person name="Lee S.J."/>
            <person name="Nai Y.S."/>
            <person name="Yu J.S."/>
            <person name="Lee M.R."/>
            <person name="Yang Y.T."/>
            <person name="Kim J.S."/>
        </authorList>
    </citation>
    <scope>NUCLEOTIDE SEQUENCE [LARGE SCALE GENOMIC DNA]</scope>
    <source>
        <strain evidence="5 6">JEF-007</strain>
    </source>
</reference>
<dbReference type="Pfam" id="PF10187">
    <property type="entry name" value="FAM192A_Fyv6_N"/>
    <property type="match status" value="1"/>
</dbReference>
<feature type="compositionally biased region" description="Basic and acidic residues" evidence="3">
    <location>
        <begin position="34"/>
        <end position="44"/>
    </location>
</feature>
<keyword evidence="2" id="KW-0539">Nucleus</keyword>
<sequence length="242" mass="26816">MSGRFISGGTIGAGEDTEAGADTGSINRPADGPDAARKASEWDKVQQQLDADRRRRAQAAAAAGGGEERSLYDVLQSNKAAKEAAAAEASKLTNQIRALDDDEVAFLDEVRARRRAEEDSVRRETEEGLKKFRRQSARREDGRGVEQEEEEEGESWGTRKRKRGREREGGKGMGVVRRRVASGAEEGKKDGEEDNKTEEKKIEEKKIEEKRIEEMNMAKSGEEQLRKKTALALVDYGSDSDD</sequence>
<dbReference type="AlphaFoldDB" id="A0A2N6NZU5"/>
<dbReference type="InterPro" id="IPR039845">
    <property type="entry name" value="FAM192A"/>
</dbReference>
<protein>
    <recommendedName>
        <fullName evidence="4">FAM192A/Fyv6 N-terminal domain-containing protein</fullName>
    </recommendedName>
</protein>
<evidence type="ECO:0000259" key="4">
    <source>
        <dbReference type="Pfam" id="PF10187"/>
    </source>
</evidence>
<feature type="region of interest" description="Disordered" evidence="3">
    <location>
        <begin position="111"/>
        <end position="204"/>
    </location>
</feature>
<organism evidence="5 6">
    <name type="scientific">Beauveria bassiana</name>
    <name type="common">White muscardine disease fungus</name>
    <name type="synonym">Tritirachium shiotae</name>
    <dbReference type="NCBI Taxonomy" id="176275"/>
    <lineage>
        <taxon>Eukaryota</taxon>
        <taxon>Fungi</taxon>
        <taxon>Dikarya</taxon>
        <taxon>Ascomycota</taxon>
        <taxon>Pezizomycotina</taxon>
        <taxon>Sordariomycetes</taxon>
        <taxon>Hypocreomycetidae</taxon>
        <taxon>Hypocreales</taxon>
        <taxon>Cordycipitaceae</taxon>
        <taxon>Beauveria</taxon>
    </lineage>
</organism>
<dbReference type="PANTHER" id="PTHR13495:SF0">
    <property type="entry name" value="PSME3-INTERACTING PROTEIN"/>
    <property type="match status" value="1"/>
</dbReference>
<feature type="domain" description="FAM192A/Fyv6 N-terminal" evidence="4">
    <location>
        <begin position="36"/>
        <end position="133"/>
    </location>
</feature>
<evidence type="ECO:0000256" key="2">
    <source>
        <dbReference type="ARBA" id="ARBA00023242"/>
    </source>
</evidence>
<dbReference type="Proteomes" id="UP000235728">
    <property type="component" value="Unassembled WGS sequence"/>
</dbReference>
<feature type="compositionally biased region" description="Basic and acidic residues" evidence="3">
    <location>
        <begin position="111"/>
        <end position="130"/>
    </location>
</feature>
<comment type="caution">
    <text evidence="5">The sequence shown here is derived from an EMBL/GenBank/DDBJ whole genome shotgun (WGS) entry which is preliminary data.</text>
</comment>
<accession>A0A2N6NZU5</accession>
<dbReference type="InterPro" id="IPR019331">
    <property type="entry name" value="FAM192A/Fyv6_N"/>
</dbReference>
<evidence type="ECO:0000256" key="1">
    <source>
        <dbReference type="ARBA" id="ARBA00004123"/>
    </source>
</evidence>
<feature type="compositionally biased region" description="Basic and acidic residues" evidence="3">
    <location>
        <begin position="137"/>
        <end position="146"/>
    </location>
</feature>
<proteinExistence type="predicted"/>
<dbReference type="EMBL" id="MRVG01000001">
    <property type="protein sequence ID" value="PMB72788.1"/>
    <property type="molecule type" value="Genomic_DNA"/>
</dbReference>
<evidence type="ECO:0000313" key="6">
    <source>
        <dbReference type="Proteomes" id="UP000235728"/>
    </source>
</evidence>
<gene>
    <name evidence="5" type="ORF">BM221_000205</name>
</gene>
<feature type="region of interest" description="Disordered" evidence="3">
    <location>
        <begin position="216"/>
        <end position="242"/>
    </location>
</feature>
<name>A0A2N6NZU5_BEABA</name>
<dbReference type="PANTHER" id="PTHR13495">
    <property type="entry name" value="NEFA-INTERACTING NUCLEAR PROTEIN NIP30"/>
    <property type="match status" value="1"/>
</dbReference>
<feature type="region of interest" description="Disordered" evidence="3">
    <location>
        <begin position="1"/>
        <end position="70"/>
    </location>
</feature>
<evidence type="ECO:0000256" key="3">
    <source>
        <dbReference type="SAM" id="MobiDB-lite"/>
    </source>
</evidence>
<dbReference type="GO" id="GO:0005634">
    <property type="term" value="C:nucleus"/>
    <property type="evidence" value="ECO:0007669"/>
    <property type="project" value="UniProtKB-SubCell"/>
</dbReference>